<dbReference type="Proteomes" id="UP000825933">
    <property type="component" value="Unassembled WGS sequence"/>
</dbReference>
<gene>
    <name evidence="1" type="ORF">K8N75_01615</name>
</gene>
<dbReference type="RefSeq" id="WP_223790424.1">
    <property type="nucleotide sequence ID" value="NZ_JAIOUQ010000003.1"/>
</dbReference>
<organism evidence="1 2">
    <name type="scientific">Methanobacterium spitsbergense</name>
    <dbReference type="NCBI Taxonomy" id="2874285"/>
    <lineage>
        <taxon>Archaea</taxon>
        <taxon>Methanobacteriati</taxon>
        <taxon>Methanobacteriota</taxon>
        <taxon>Methanomada group</taxon>
        <taxon>Methanobacteria</taxon>
        <taxon>Methanobacteriales</taxon>
        <taxon>Methanobacteriaceae</taxon>
        <taxon>Methanobacterium</taxon>
    </lineage>
</organism>
<evidence type="ECO:0000313" key="1">
    <source>
        <dbReference type="EMBL" id="MBZ2164750.1"/>
    </source>
</evidence>
<protein>
    <submittedName>
        <fullName evidence="1">Uncharacterized protein</fullName>
    </submittedName>
</protein>
<proteinExistence type="predicted"/>
<sequence>MTRLSDQYVAILGRLYEHHHYAYRLEQIIEKRGMRNFIKIEFSSIYYV</sequence>
<accession>A0A8T5UU67</accession>
<dbReference type="EMBL" id="JAIOUQ010000003">
    <property type="protein sequence ID" value="MBZ2164750.1"/>
    <property type="molecule type" value="Genomic_DNA"/>
</dbReference>
<dbReference type="AlphaFoldDB" id="A0A8T5UU67"/>
<keyword evidence="2" id="KW-1185">Reference proteome</keyword>
<reference evidence="2" key="1">
    <citation type="journal article" date="2022" name="Microbiol. Resour. Announc.">
        <title>Draft Genome Sequence of a Methanogenic Archaeon from West Spitsbergen Permafrost.</title>
        <authorList>
            <person name="Trubitsyn V."/>
            <person name="Rivkina E."/>
            <person name="Shcherbakova V."/>
        </authorList>
    </citation>
    <scope>NUCLEOTIDE SEQUENCE [LARGE SCALE GENOMIC DNA]</scope>
    <source>
        <strain evidence="2">VT</strain>
    </source>
</reference>
<comment type="caution">
    <text evidence="1">The sequence shown here is derived from an EMBL/GenBank/DDBJ whole genome shotgun (WGS) entry which is preliminary data.</text>
</comment>
<evidence type="ECO:0000313" key="2">
    <source>
        <dbReference type="Proteomes" id="UP000825933"/>
    </source>
</evidence>
<name>A0A8T5UU67_9EURY</name>